<proteinExistence type="predicted"/>
<name>E1YLH1_9BACT</name>
<protein>
    <recommendedName>
        <fullName evidence="3">Transposase</fullName>
    </recommendedName>
</protein>
<evidence type="ECO:0000313" key="2">
    <source>
        <dbReference type="EMBL" id="CBX30954.1"/>
    </source>
</evidence>
<sequence>MVPSTLTNWIKAYKAGKLSEVGSTHKPLSEQEMELARLKRELAEVKMERDILKKAAAYFAKTLCANISETLSPK</sequence>
<accession>E1YLH1</accession>
<evidence type="ECO:0008006" key="3">
    <source>
        <dbReference type="Google" id="ProtNLM"/>
    </source>
</evidence>
<feature type="coiled-coil region" evidence="1">
    <location>
        <begin position="28"/>
        <end position="55"/>
    </location>
</feature>
<dbReference type="SUPFAM" id="SSF46689">
    <property type="entry name" value="Homeodomain-like"/>
    <property type="match status" value="1"/>
</dbReference>
<evidence type="ECO:0000256" key="1">
    <source>
        <dbReference type="SAM" id="Coils"/>
    </source>
</evidence>
<dbReference type="InterPro" id="IPR009057">
    <property type="entry name" value="Homeodomain-like_sf"/>
</dbReference>
<gene>
    <name evidence="2" type="ORF">N47_E44660</name>
</gene>
<organism evidence="2">
    <name type="scientific">uncultured Desulfobacterium sp</name>
    <dbReference type="NCBI Taxonomy" id="201089"/>
    <lineage>
        <taxon>Bacteria</taxon>
        <taxon>Pseudomonadati</taxon>
        <taxon>Thermodesulfobacteriota</taxon>
        <taxon>Desulfobacteria</taxon>
        <taxon>Desulfobacterales</taxon>
        <taxon>Desulfobacteriaceae</taxon>
        <taxon>Desulfobacterium</taxon>
        <taxon>environmental samples</taxon>
    </lineage>
</organism>
<reference evidence="2" key="1">
    <citation type="journal article" date="2011" name="Environ. Microbiol.">
        <title>Genomic insights into the metabolic potential of the polycyclic aromatic hydrocarbon degrading sulfate-reducing Deltaproteobacterium N47.</title>
        <authorList>
            <person name="Bergmann F."/>
            <person name="Selesi D."/>
            <person name="Weinmaier T."/>
            <person name="Tischler P."/>
            <person name="Rattei T."/>
            <person name="Meckenstock R.U."/>
        </authorList>
    </citation>
    <scope>NUCLEOTIDE SEQUENCE</scope>
</reference>
<dbReference type="EMBL" id="FR695877">
    <property type="protein sequence ID" value="CBX30954.1"/>
    <property type="molecule type" value="Genomic_DNA"/>
</dbReference>
<dbReference type="AlphaFoldDB" id="E1YLH1"/>
<keyword evidence="1" id="KW-0175">Coiled coil</keyword>